<dbReference type="OrthoDB" id="1430062at2"/>
<dbReference type="AlphaFoldDB" id="A0A2S7KY97"/>
<reference evidence="1 2" key="1">
    <citation type="submission" date="2016-11" db="EMBL/GenBank/DDBJ databases">
        <title>Trade-off between light-utilization and light-protection in marine flavobacteria.</title>
        <authorList>
            <person name="Kumagai Y."/>
        </authorList>
    </citation>
    <scope>NUCLEOTIDE SEQUENCE [LARGE SCALE GENOMIC DNA]</scope>
    <source>
        <strain evidence="1 2">ATCC 700397</strain>
    </source>
</reference>
<name>A0A2S7KY97_9FLAO</name>
<evidence type="ECO:0000313" key="1">
    <source>
        <dbReference type="EMBL" id="PQB07576.1"/>
    </source>
</evidence>
<organism evidence="1 2">
    <name type="scientific">Polaribacter filamentus</name>
    <dbReference type="NCBI Taxonomy" id="53483"/>
    <lineage>
        <taxon>Bacteria</taxon>
        <taxon>Pseudomonadati</taxon>
        <taxon>Bacteroidota</taxon>
        <taxon>Flavobacteriia</taxon>
        <taxon>Flavobacteriales</taxon>
        <taxon>Flavobacteriaceae</taxon>
    </lineage>
</organism>
<dbReference type="Proteomes" id="UP000239522">
    <property type="component" value="Unassembled WGS sequence"/>
</dbReference>
<keyword evidence="2" id="KW-1185">Reference proteome</keyword>
<accession>A0A2S7KY97</accession>
<comment type="caution">
    <text evidence="1">The sequence shown here is derived from an EMBL/GenBank/DDBJ whole genome shotgun (WGS) entry which is preliminary data.</text>
</comment>
<dbReference type="RefSeq" id="WP_104809785.1">
    <property type="nucleotide sequence ID" value="NZ_MQUA01000013.1"/>
</dbReference>
<evidence type="ECO:0000313" key="2">
    <source>
        <dbReference type="Proteomes" id="UP000239522"/>
    </source>
</evidence>
<proteinExistence type="predicted"/>
<gene>
    <name evidence="1" type="ORF">BST83_10700</name>
</gene>
<protein>
    <submittedName>
        <fullName evidence="1">Uncharacterized protein</fullName>
    </submittedName>
</protein>
<dbReference type="EMBL" id="MQUA01000013">
    <property type="protein sequence ID" value="PQB07576.1"/>
    <property type="molecule type" value="Genomic_DNA"/>
</dbReference>
<sequence>MNYKYKTDQAVNELVKYKINFSKIYNTYLFNNKWINEIEDDYYSEKIKNIKNLLHKQLKHGHKQAEYLQDLLDYIWTKVEYIEDYKYSSFEFFELFSDKMSDITSHESIPASNSDLYKEYKIDSSSEATNESELFNFLRFHSSGMNDFQTEIDFEKGRLLFVLSVYSEALKDLHGFIYSIHMDAEYIDFKSLDFEDFIITPKNIKENLCHINLNKKSVAHLFRILLEEDFLVFDEINENNNRLEMKRFVQNNFSYQNNENQRTSIHSFNREYSEVASPSSSEVKAHKEFIDEFILKLQNRKNRLRD</sequence>